<evidence type="ECO:0000256" key="1">
    <source>
        <dbReference type="SAM" id="SignalP"/>
    </source>
</evidence>
<keyword evidence="3" id="KW-1185">Reference proteome</keyword>
<dbReference type="Proteomes" id="UP001316803">
    <property type="component" value="Unassembled WGS sequence"/>
</dbReference>
<evidence type="ECO:0000313" key="2">
    <source>
        <dbReference type="EMBL" id="KAK5951083.1"/>
    </source>
</evidence>
<proteinExistence type="predicted"/>
<keyword evidence="1" id="KW-0732">Signal</keyword>
<dbReference type="AlphaFoldDB" id="A0AAN8EGP8"/>
<name>A0AAN8EGP8_9EURO</name>
<comment type="caution">
    <text evidence="2">The sequence shown here is derived from an EMBL/GenBank/DDBJ whole genome shotgun (WGS) entry which is preliminary data.</text>
</comment>
<gene>
    <name evidence="2" type="ORF">OHC33_007836</name>
</gene>
<dbReference type="EMBL" id="JAKLMC020000022">
    <property type="protein sequence ID" value="KAK5951083.1"/>
    <property type="molecule type" value="Genomic_DNA"/>
</dbReference>
<feature type="chain" id="PRO_5042985952" evidence="1">
    <location>
        <begin position="21"/>
        <end position="102"/>
    </location>
</feature>
<reference evidence="2 3" key="1">
    <citation type="submission" date="2022-12" db="EMBL/GenBank/DDBJ databases">
        <title>Genomic features and morphological characterization of a novel Knufia sp. strain isolated from spacecraft assembly facility.</title>
        <authorList>
            <person name="Teixeira M."/>
            <person name="Chander A.M."/>
            <person name="Stajich J.E."/>
            <person name="Venkateswaran K."/>
        </authorList>
    </citation>
    <scope>NUCLEOTIDE SEQUENCE [LARGE SCALE GENOMIC DNA]</scope>
    <source>
        <strain evidence="2 3">FJI-L2-BK-P2</strain>
    </source>
</reference>
<protein>
    <submittedName>
        <fullName evidence="2">Uncharacterized protein</fullName>
    </submittedName>
</protein>
<evidence type="ECO:0000313" key="3">
    <source>
        <dbReference type="Proteomes" id="UP001316803"/>
    </source>
</evidence>
<sequence>MHLNPKTIAIVLALLVTVHAAPPLTPAPSDLIDTNTNTTHSHLATNLDLLKLPDWRNRCPFTCPPGKIYCKNACHMLLVFRKDCCKWPDECERVHGGCAEVY</sequence>
<accession>A0AAN8EGP8</accession>
<organism evidence="2 3">
    <name type="scientific">Knufia fluminis</name>
    <dbReference type="NCBI Taxonomy" id="191047"/>
    <lineage>
        <taxon>Eukaryota</taxon>
        <taxon>Fungi</taxon>
        <taxon>Dikarya</taxon>
        <taxon>Ascomycota</taxon>
        <taxon>Pezizomycotina</taxon>
        <taxon>Eurotiomycetes</taxon>
        <taxon>Chaetothyriomycetidae</taxon>
        <taxon>Chaetothyriales</taxon>
        <taxon>Trichomeriaceae</taxon>
        <taxon>Knufia</taxon>
    </lineage>
</organism>
<feature type="signal peptide" evidence="1">
    <location>
        <begin position="1"/>
        <end position="20"/>
    </location>
</feature>